<evidence type="ECO:0000313" key="2">
    <source>
        <dbReference type="EMBL" id="MDB8688981.1"/>
    </source>
</evidence>
<name>A0AAW6DNC3_MEDGN</name>
<protein>
    <submittedName>
        <fullName evidence="2">ATP-binding protein</fullName>
    </submittedName>
</protein>
<comment type="caution">
    <text evidence="2">The sequence shown here is derived from an EMBL/GenBank/DDBJ whole genome shotgun (WGS) entry which is preliminary data.</text>
</comment>
<dbReference type="InterPro" id="IPR038461">
    <property type="entry name" value="Schlafen_AlbA_2_dom_sf"/>
</dbReference>
<dbReference type="GO" id="GO:0005524">
    <property type="term" value="F:ATP binding"/>
    <property type="evidence" value="ECO:0007669"/>
    <property type="project" value="UniProtKB-KW"/>
</dbReference>
<feature type="domain" description="Schlafen AlbA-2" evidence="1">
    <location>
        <begin position="6"/>
        <end position="125"/>
    </location>
</feature>
<keyword evidence="2" id="KW-0547">Nucleotide-binding</keyword>
<dbReference type="EMBL" id="JAQMLA010000176">
    <property type="protein sequence ID" value="MDB8688981.1"/>
    <property type="molecule type" value="Genomic_DNA"/>
</dbReference>
<gene>
    <name evidence="2" type="ORF">PNW85_20545</name>
</gene>
<organism evidence="2 3">
    <name type="scientific">Mediterraneibacter gnavus</name>
    <name type="common">Ruminococcus gnavus</name>
    <dbReference type="NCBI Taxonomy" id="33038"/>
    <lineage>
        <taxon>Bacteria</taxon>
        <taxon>Bacillati</taxon>
        <taxon>Bacillota</taxon>
        <taxon>Clostridia</taxon>
        <taxon>Lachnospirales</taxon>
        <taxon>Lachnospiraceae</taxon>
        <taxon>Mediterraneibacter</taxon>
    </lineage>
</organism>
<keyword evidence="2" id="KW-0067">ATP-binding</keyword>
<sequence length="282" mass="32019">MIIDFEDEVVEFKEARTSYSFKDIGKYFSALGNEANIRGYKEAWLIFGVTNKKELVGTAYRQDGNLQNLKKEIVGGTNERATFMEIYEVEIDGHRIVAFQIPPATRGIPTTWNGAAYAREDENTCPLPIDKMDLIRSQVGVDWSKEIVEGASFEDLDPEAVAYAREVFIKKQNVAKKSTDMLSKMSDVEVLNKAGILIKGKITNTALILLGKEESSYLFDGFIPRITWTLYNGNGTAKTYEHFDMPLLLAVDRAYSKIRNEKYRYIAGQQTLFPDETTVLYR</sequence>
<dbReference type="Gene3D" id="3.30.950.30">
    <property type="entry name" value="Schlafen, AAA domain"/>
    <property type="match status" value="1"/>
</dbReference>
<dbReference type="InterPro" id="IPR007421">
    <property type="entry name" value="Schlafen_AlbA_2_dom"/>
</dbReference>
<accession>A0AAW6DNC3</accession>
<evidence type="ECO:0000313" key="3">
    <source>
        <dbReference type="Proteomes" id="UP001212160"/>
    </source>
</evidence>
<evidence type="ECO:0000259" key="1">
    <source>
        <dbReference type="Pfam" id="PF04326"/>
    </source>
</evidence>
<proteinExistence type="predicted"/>
<dbReference type="Proteomes" id="UP001212160">
    <property type="component" value="Unassembled WGS sequence"/>
</dbReference>
<dbReference type="RefSeq" id="WP_272108490.1">
    <property type="nucleotide sequence ID" value="NZ_JAQMLA010000176.1"/>
</dbReference>
<dbReference type="Pfam" id="PF04326">
    <property type="entry name" value="SLFN_AlbA_2"/>
    <property type="match status" value="1"/>
</dbReference>
<reference evidence="2" key="1">
    <citation type="submission" date="2023-01" db="EMBL/GenBank/DDBJ databases">
        <title>Human gut microbiome strain richness.</title>
        <authorList>
            <person name="Chen-Liaw A."/>
        </authorList>
    </citation>
    <scope>NUCLEOTIDE SEQUENCE</scope>
    <source>
        <strain evidence="2">RTP21484st1_H11_RTP21484_190118</strain>
    </source>
</reference>
<dbReference type="PANTHER" id="PTHR30595:SF6">
    <property type="entry name" value="SCHLAFEN ALBA-2 DOMAIN-CONTAINING PROTEIN"/>
    <property type="match status" value="1"/>
</dbReference>
<dbReference type="PANTHER" id="PTHR30595">
    <property type="entry name" value="GLPR-RELATED TRANSCRIPTIONAL REPRESSOR"/>
    <property type="match status" value="1"/>
</dbReference>
<dbReference type="AlphaFoldDB" id="A0AAW6DNC3"/>